<name>A0A2I1HCH4_9GLOM</name>
<evidence type="ECO:0000313" key="1">
    <source>
        <dbReference type="EMBL" id="PKY56578.1"/>
    </source>
</evidence>
<dbReference type="AlphaFoldDB" id="A0A2I1HCH4"/>
<dbReference type="VEuPathDB" id="FungiDB:RhiirA1_427732"/>
<organism evidence="1 2">
    <name type="scientific">Rhizophagus irregularis</name>
    <dbReference type="NCBI Taxonomy" id="588596"/>
    <lineage>
        <taxon>Eukaryota</taxon>
        <taxon>Fungi</taxon>
        <taxon>Fungi incertae sedis</taxon>
        <taxon>Mucoromycota</taxon>
        <taxon>Glomeromycotina</taxon>
        <taxon>Glomeromycetes</taxon>
        <taxon>Glomerales</taxon>
        <taxon>Glomeraceae</taxon>
        <taxon>Rhizophagus</taxon>
    </lineage>
</organism>
<keyword evidence="2" id="KW-1185">Reference proteome</keyword>
<accession>A0A2I1HCH4</accession>
<dbReference type="EMBL" id="LLXI01002235">
    <property type="protein sequence ID" value="PKY56578.1"/>
    <property type="molecule type" value="Genomic_DNA"/>
</dbReference>
<gene>
    <name evidence="1" type="ORF">RhiirA4_411262</name>
</gene>
<evidence type="ECO:0000313" key="2">
    <source>
        <dbReference type="Proteomes" id="UP000234323"/>
    </source>
</evidence>
<proteinExistence type="predicted"/>
<protein>
    <submittedName>
        <fullName evidence="1">Uncharacterized protein</fullName>
    </submittedName>
</protein>
<dbReference type="VEuPathDB" id="FungiDB:RhiirFUN_005466"/>
<dbReference type="Proteomes" id="UP000234323">
    <property type="component" value="Unassembled WGS sequence"/>
</dbReference>
<comment type="caution">
    <text evidence="1">The sequence shown here is derived from an EMBL/GenBank/DDBJ whole genome shotgun (WGS) entry which is preliminary data.</text>
</comment>
<reference evidence="1 2" key="1">
    <citation type="submission" date="2015-10" db="EMBL/GenBank/DDBJ databases">
        <title>Genome analyses suggest a sexual origin of heterokaryosis in a supposedly ancient asexual fungus.</title>
        <authorList>
            <person name="Ropars J."/>
            <person name="Sedzielewska K."/>
            <person name="Noel J."/>
            <person name="Charron P."/>
            <person name="Farinelli L."/>
            <person name="Marton T."/>
            <person name="Kruger M."/>
            <person name="Pelin A."/>
            <person name="Brachmann A."/>
            <person name="Corradi N."/>
        </authorList>
    </citation>
    <scope>NUCLEOTIDE SEQUENCE [LARGE SCALE GENOMIC DNA]</scope>
    <source>
        <strain evidence="1 2">A4</strain>
    </source>
</reference>
<sequence>MEAIIYSTPSAAINETYKKNFNVKTRFSGPGVLGFDNEIIIEQLQAEVLVFPLQIIIHGITVFVATLGSSDQAELNFAGPDIYQQEKKIDTYIGKSPTDVWTKLKILKKFDGKELFGLYDQRVIKAIQTHMNTPYCKSCDWNNIQIMTYAFEKWLKKKYQLLI</sequence>